<accession>A0A1I6F355</accession>
<dbReference type="Pfam" id="PF00583">
    <property type="entry name" value="Acetyltransf_1"/>
    <property type="match status" value="1"/>
</dbReference>
<feature type="domain" description="N-acetyltransferase" evidence="1">
    <location>
        <begin position="5"/>
        <end position="140"/>
    </location>
</feature>
<dbReference type="AlphaFoldDB" id="A0A1I6F355"/>
<dbReference type="Gene3D" id="3.40.630.30">
    <property type="match status" value="1"/>
</dbReference>
<dbReference type="Proteomes" id="UP000198583">
    <property type="component" value="Unassembled WGS sequence"/>
</dbReference>
<dbReference type="Pfam" id="PF18014">
    <property type="entry name" value="Acetyltransf_18"/>
    <property type="match status" value="1"/>
</dbReference>
<gene>
    <name evidence="2" type="ORF">SAMN04488564_107430</name>
</gene>
<dbReference type="PANTHER" id="PTHR47237">
    <property type="entry name" value="SLL0310 PROTEIN"/>
    <property type="match status" value="1"/>
</dbReference>
<dbReference type="Gene3D" id="3.40.630.90">
    <property type="match status" value="1"/>
</dbReference>
<evidence type="ECO:0000259" key="1">
    <source>
        <dbReference type="PROSITE" id="PS51186"/>
    </source>
</evidence>
<sequence>MLRGVEIRRLGVDDIPECMKLITDRGWSWTPAQWEMMLALGPGFGAFDSSELLGTALTTPYPEMQAISGVLVASWAGRRGIGTRLMSNILDISPSTLYATAMGEPMYERLGFHPVGATTDFHGVFTDAAPGVTRHATPADAVLLAELDREVSGYTRPVLWERLLDPSTPYEVRMSDSGVIATRPNPDGVTIGPLIAPSASAACEMIADMASGAGRVRVDTDNADVSTFLLGQGFEQRTGGCKLMVHGAADVPGDRSRYFAPASHALG</sequence>
<proteinExistence type="predicted"/>
<reference evidence="3" key="1">
    <citation type="submission" date="2016-10" db="EMBL/GenBank/DDBJ databases">
        <authorList>
            <person name="Varghese N."/>
            <person name="Submissions S."/>
        </authorList>
    </citation>
    <scope>NUCLEOTIDE SEQUENCE [LARGE SCALE GENOMIC DNA]</scope>
    <source>
        <strain evidence="3">DSM 44232</strain>
    </source>
</reference>
<evidence type="ECO:0000313" key="3">
    <source>
        <dbReference type="Proteomes" id="UP000198583"/>
    </source>
</evidence>
<dbReference type="InterPro" id="IPR016181">
    <property type="entry name" value="Acyl_CoA_acyltransferase"/>
</dbReference>
<name>A0A1I6F355_9PSEU</name>
<dbReference type="EMBL" id="FOYL01000007">
    <property type="protein sequence ID" value="SFR24351.1"/>
    <property type="molecule type" value="Genomic_DNA"/>
</dbReference>
<keyword evidence="3" id="KW-1185">Reference proteome</keyword>
<dbReference type="InterPro" id="IPR041496">
    <property type="entry name" value="YitH/HolE_GNAT"/>
</dbReference>
<dbReference type="PROSITE" id="PS51186">
    <property type="entry name" value="GNAT"/>
    <property type="match status" value="1"/>
</dbReference>
<organism evidence="2 3">
    <name type="scientific">Lentzea waywayandensis</name>
    <dbReference type="NCBI Taxonomy" id="84724"/>
    <lineage>
        <taxon>Bacteria</taxon>
        <taxon>Bacillati</taxon>
        <taxon>Actinomycetota</taxon>
        <taxon>Actinomycetes</taxon>
        <taxon>Pseudonocardiales</taxon>
        <taxon>Pseudonocardiaceae</taxon>
        <taxon>Lentzea</taxon>
    </lineage>
</organism>
<dbReference type="GO" id="GO:0016747">
    <property type="term" value="F:acyltransferase activity, transferring groups other than amino-acyl groups"/>
    <property type="evidence" value="ECO:0007669"/>
    <property type="project" value="InterPro"/>
</dbReference>
<evidence type="ECO:0000313" key="2">
    <source>
        <dbReference type="EMBL" id="SFR24351.1"/>
    </source>
</evidence>
<dbReference type="InterPro" id="IPR052729">
    <property type="entry name" value="Acyl/Acetyltrans_Enzymes"/>
</dbReference>
<protein>
    <recommendedName>
        <fullName evidence="1">N-acetyltransferase domain-containing protein</fullName>
    </recommendedName>
</protein>
<dbReference type="PANTHER" id="PTHR47237:SF2">
    <property type="entry name" value="BLL4206 PROTEIN"/>
    <property type="match status" value="1"/>
</dbReference>
<dbReference type="InterPro" id="IPR000182">
    <property type="entry name" value="GNAT_dom"/>
</dbReference>
<dbReference type="SUPFAM" id="SSF55729">
    <property type="entry name" value="Acyl-CoA N-acyltransferases (Nat)"/>
    <property type="match status" value="1"/>
</dbReference>
<dbReference type="STRING" id="84724.SAMN04488564_107430"/>